<evidence type="ECO:0000256" key="8">
    <source>
        <dbReference type="ARBA" id="ARBA00022840"/>
    </source>
</evidence>
<dbReference type="PRINTS" id="PR00344">
    <property type="entry name" value="BCTRLSENSOR"/>
</dbReference>
<dbReference type="InterPro" id="IPR036890">
    <property type="entry name" value="HATPase_C_sf"/>
</dbReference>
<keyword evidence="7" id="KW-0418">Kinase</keyword>
<dbReference type="PANTHER" id="PTHR42878">
    <property type="entry name" value="TWO-COMPONENT HISTIDINE KINASE"/>
    <property type="match status" value="1"/>
</dbReference>
<dbReference type="CDD" id="cd06225">
    <property type="entry name" value="HAMP"/>
    <property type="match status" value="1"/>
</dbReference>
<dbReference type="PROSITE" id="PS50885">
    <property type="entry name" value="HAMP"/>
    <property type="match status" value="1"/>
</dbReference>
<protein>
    <recommendedName>
        <fullName evidence="3">histidine kinase</fullName>
        <ecNumber evidence="3">2.7.13.3</ecNumber>
    </recommendedName>
</protein>
<dbReference type="Gene3D" id="6.10.340.10">
    <property type="match status" value="1"/>
</dbReference>
<evidence type="ECO:0000256" key="6">
    <source>
        <dbReference type="ARBA" id="ARBA00022741"/>
    </source>
</evidence>
<keyword evidence="8" id="KW-0067">ATP-binding</keyword>
<keyword evidence="4" id="KW-0597">Phosphoprotein</keyword>
<organism evidence="13 14">
    <name type="scientific">Mucilaginibacter boryungensis</name>
    <dbReference type="NCBI Taxonomy" id="768480"/>
    <lineage>
        <taxon>Bacteria</taxon>
        <taxon>Pseudomonadati</taxon>
        <taxon>Bacteroidota</taxon>
        <taxon>Sphingobacteriia</taxon>
        <taxon>Sphingobacteriales</taxon>
        <taxon>Sphingobacteriaceae</taxon>
        <taxon>Mucilaginibacter</taxon>
    </lineage>
</organism>
<feature type="transmembrane region" description="Helical" evidence="10">
    <location>
        <begin position="197"/>
        <end position="219"/>
    </location>
</feature>
<evidence type="ECO:0000256" key="4">
    <source>
        <dbReference type="ARBA" id="ARBA00022553"/>
    </source>
</evidence>
<evidence type="ECO:0000256" key="5">
    <source>
        <dbReference type="ARBA" id="ARBA00022679"/>
    </source>
</evidence>
<keyword evidence="10" id="KW-1133">Transmembrane helix</keyword>
<dbReference type="Gene3D" id="1.10.287.130">
    <property type="match status" value="1"/>
</dbReference>
<dbReference type="CDD" id="cd00082">
    <property type="entry name" value="HisKA"/>
    <property type="match status" value="1"/>
</dbReference>
<feature type="transmembrane region" description="Helical" evidence="10">
    <location>
        <begin position="12"/>
        <end position="31"/>
    </location>
</feature>
<evidence type="ECO:0000259" key="12">
    <source>
        <dbReference type="PROSITE" id="PS50885"/>
    </source>
</evidence>
<dbReference type="InterPro" id="IPR004358">
    <property type="entry name" value="Sig_transdc_His_kin-like_C"/>
</dbReference>
<keyword evidence="14" id="KW-1185">Reference proteome</keyword>
<dbReference type="SMART" id="SM00387">
    <property type="entry name" value="HATPase_c"/>
    <property type="match status" value="1"/>
</dbReference>
<dbReference type="Pfam" id="PF00672">
    <property type="entry name" value="HAMP"/>
    <property type="match status" value="1"/>
</dbReference>
<dbReference type="PROSITE" id="PS50109">
    <property type="entry name" value="HIS_KIN"/>
    <property type="match status" value="1"/>
</dbReference>
<proteinExistence type="predicted"/>
<dbReference type="InterPro" id="IPR050351">
    <property type="entry name" value="BphY/WalK/GraS-like"/>
</dbReference>
<sequence length="548" mass="62442">MGISIRNRIYWSFLILVLLFVINGLVTNFTLNKSKKLSEHISTLIDPSQQGLSDFRSLLIESKMYTTNWVFLRSNQEDKQALKQLHKVKYPALKKRLNSLFKQLGQPKMTDSLQQVFTGFENLLAVERQLMASLGKFTDYDDPVIKFTAEQEVEDEVIPRTAQLLKLLDRVNADAREIKTREFQHLESYSMRLRTMILVLAIIIVITGIFLSSYLTAIITQPINLIIKMVNDLGKGKLDTVHLPASRDEIGNMVNAVNDLSNKLRETTAFADEIGRRDFTGKFTPLSDEDVLGKALLTMKDNLKISGDELMQTAENLIQRNKELEQFTYIISHNLRAPVANIIGLYQLLMLGPDDEQESKKLISDLGTSIQKLDEVIIDLNTILDVKQQVHEQMEQVCLKQIAEDIKETFHGYVEQGLIEIKCDFQAVDTIHSLKNYIYSVFYNLISNSIKFKRPEEKLLLQITSYQKKDKISIHFEDNGKGIDLKQNGDKLFGLYRRFDTSVDGKGMGLYMVKTQIETLGGKIKVQSKPGAGTTFIVDLPQNDYAVV</sequence>
<dbReference type="Pfam" id="PF02518">
    <property type="entry name" value="HATPase_c"/>
    <property type="match status" value="1"/>
</dbReference>
<dbReference type="EC" id="2.7.13.3" evidence="3"/>
<evidence type="ECO:0000256" key="9">
    <source>
        <dbReference type="ARBA" id="ARBA00023012"/>
    </source>
</evidence>
<feature type="domain" description="HAMP" evidence="12">
    <location>
        <begin position="217"/>
        <end position="269"/>
    </location>
</feature>
<dbReference type="InterPro" id="IPR003594">
    <property type="entry name" value="HATPase_dom"/>
</dbReference>
<evidence type="ECO:0000256" key="7">
    <source>
        <dbReference type="ARBA" id="ARBA00022777"/>
    </source>
</evidence>
<evidence type="ECO:0000256" key="2">
    <source>
        <dbReference type="ARBA" id="ARBA00004370"/>
    </source>
</evidence>
<comment type="subcellular location">
    <subcellularLocation>
        <location evidence="2">Membrane</location>
    </subcellularLocation>
</comment>
<keyword evidence="6" id="KW-0547">Nucleotide-binding</keyword>
<evidence type="ECO:0000313" key="14">
    <source>
        <dbReference type="Proteomes" id="UP000632774"/>
    </source>
</evidence>
<gene>
    <name evidence="13" type="ORF">IRJ18_16345</name>
</gene>
<name>A0ABR9XKN1_9SPHI</name>
<evidence type="ECO:0000256" key="10">
    <source>
        <dbReference type="SAM" id="Phobius"/>
    </source>
</evidence>
<dbReference type="SUPFAM" id="SSF55874">
    <property type="entry name" value="ATPase domain of HSP90 chaperone/DNA topoisomerase II/histidine kinase"/>
    <property type="match status" value="1"/>
</dbReference>
<dbReference type="SMART" id="SM00304">
    <property type="entry name" value="HAMP"/>
    <property type="match status" value="1"/>
</dbReference>
<keyword evidence="5" id="KW-0808">Transferase</keyword>
<dbReference type="InterPro" id="IPR003661">
    <property type="entry name" value="HisK_dim/P_dom"/>
</dbReference>
<reference evidence="13 14" key="1">
    <citation type="submission" date="2020-10" db="EMBL/GenBank/DDBJ databases">
        <title>Mucilaginibacter mali sp. nov., isolated from rhizosphere soil of apple orchard.</title>
        <authorList>
            <person name="Lee J.-S."/>
            <person name="Kim H.S."/>
            <person name="Kim J.-S."/>
        </authorList>
    </citation>
    <scope>NUCLEOTIDE SEQUENCE [LARGE SCALE GENOMIC DNA]</scope>
    <source>
        <strain evidence="13 14">KCTC 23157</strain>
    </source>
</reference>
<comment type="caution">
    <text evidence="13">The sequence shown here is derived from an EMBL/GenBank/DDBJ whole genome shotgun (WGS) entry which is preliminary data.</text>
</comment>
<keyword evidence="10" id="KW-0472">Membrane</keyword>
<evidence type="ECO:0000256" key="3">
    <source>
        <dbReference type="ARBA" id="ARBA00012438"/>
    </source>
</evidence>
<dbReference type="InterPro" id="IPR005467">
    <property type="entry name" value="His_kinase_dom"/>
</dbReference>
<keyword evidence="9" id="KW-0902">Two-component regulatory system</keyword>
<dbReference type="SUPFAM" id="SSF47384">
    <property type="entry name" value="Homodimeric domain of signal transducing histidine kinase"/>
    <property type="match status" value="1"/>
</dbReference>
<dbReference type="RefSeq" id="WP_194107376.1">
    <property type="nucleotide sequence ID" value="NZ_JADFFM010000002.1"/>
</dbReference>
<dbReference type="SUPFAM" id="SSF158472">
    <property type="entry name" value="HAMP domain-like"/>
    <property type="match status" value="1"/>
</dbReference>
<dbReference type="PANTHER" id="PTHR42878:SF7">
    <property type="entry name" value="SENSOR HISTIDINE KINASE GLRK"/>
    <property type="match status" value="1"/>
</dbReference>
<accession>A0ABR9XKN1</accession>
<evidence type="ECO:0000256" key="1">
    <source>
        <dbReference type="ARBA" id="ARBA00000085"/>
    </source>
</evidence>
<dbReference type="InterPro" id="IPR036097">
    <property type="entry name" value="HisK_dim/P_sf"/>
</dbReference>
<dbReference type="Proteomes" id="UP000632774">
    <property type="component" value="Unassembled WGS sequence"/>
</dbReference>
<dbReference type="InterPro" id="IPR003660">
    <property type="entry name" value="HAMP_dom"/>
</dbReference>
<evidence type="ECO:0000313" key="13">
    <source>
        <dbReference type="EMBL" id="MBE9667941.1"/>
    </source>
</evidence>
<dbReference type="EMBL" id="JADFFM010000002">
    <property type="protein sequence ID" value="MBE9667941.1"/>
    <property type="molecule type" value="Genomic_DNA"/>
</dbReference>
<comment type="catalytic activity">
    <reaction evidence="1">
        <text>ATP + protein L-histidine = ADP + protein N-phospho-L-histidine.</text>
        <dbReference type="EC" id="2.7.13.3"/>
    </reaction>
</comment>
<evidence type="ECO:0000259" key="11">
    <source>
        <dbReference type="PROSITE" id="PS50109"/>
    </source>
</evidence>
<keyword evidence="10" id="KW-0812">Transmembrane</keyword>
<feature type="domain" description="Histidine kinase" evidence="11">
    <location>
        <begin position="330"/>
        <end position="544"/>
    </location>
</feature>
<dbReference type="Gene3D" id="3.30.565.10">
    <property type="entry name" value="Histidine kinase-like ATPase, C-terminal domain"/>
    <property type="match status" value="1"/>
</dbReference>